<evidence type="ECO:0000256" key="8">
    <source>
        <dbReference type="SAM" id="Phobius"/>
    </source>
</evidence>
<comment type="subcellular location">
    <subcellularLocation>
        <location evidence="2">Membrane</location>
        <topology evidence="2">Multi-pass membrane protein</topology>
    </subcellularLocation>
</comment>
<evidence type="ECO:0000256" key="1">
    <source>
        <dbReference type="ARBA" id="ARBA00003475"/>
    </source>
</evidence>
<feature type="domain" description="Methylamine utilisation protein MauE" evidence="9">
    <location>
        <begin position="15"/>
        <end position="103"/>
    </location>
</feature>
<proteinExistence type="predicted"/>
<keyword evidence="7 8" id="KW-0472">Membrane</keyword>
<feature type="transmembrane region" description="Helical" evidence="8">
    <location>
        <begin position="191"/>
        <end position="218"/>
    </location>
</feature>
<comment type="function">
    <text evidence="1">May be specifically involved in the processing, transport, and/or maturation of the MADH beta-subunit.</text>
</comment>
<organism evidence="10 11">
    <name type="scientific">Buttiauxella selenatireducens</name>
    <dbReference type="NCBI Taxonomy" id="3073902"/>
    <lineage>
        <taxon>Bacteria</taxon>
        <taxon>Pseudomonadati</taxon>
        <taxon>Pseudomonadota</taxon>
        <taxon>Gammaproteobacteria</taxon>
        <taxon>Enterobacterales</taxon>
        <taxon>Enterobacteriaceae</taxon>
        <taxon>Buttiauxella</taxon>
    </lineage>
</organism>
<dbReference type="Pfam" id="PF04224">
    <property type="entry name" value="DUF417"/>
    <property type="match status" value="1"/>
</dbReference>
<name>A0ABY9S5Y4_9ENTR</name>
<gene>
    <name evidence="10" type="ORF">RHD99_13690</name>
</gene>
<feature type="transmembrane region" description="Helical" evidence="8">
    <location>
        <begin position="230"/>
        <end position="251"/>
    </location>
</feature>
<feature type="transmembrane region" description="Helical" evidence="8">
    <location>
        <begin position="271"/>
        <end position="288"/>
    </location>
</feature>
<dbReference type="PANTHER" id="PTHR40106">
    <property type="entry name" value="INNER MEMBRANE PROTEIN RCLC"/>
    <property type="match status" value="1"/>
</dbReference>
<dbReference type="Proteomes" id="UP001246690">
    <property type="component" value="Chromosome"/>
</dbReference>
<evidence type="ECO:0000256" key="6">
    <source>
        <dbReference type="ARBA" id="ARBA00022989"/>
    </source>
</evidence>
<evidence type="ECO:0000256" key="2">
    <source>
        <dbReference type="ARBA" id="ARBA00004141"/>
    </source>
</evidence>
<evidence type="ECO:0000313" key="11">
    <source>
        <dbReference type="Proteomes" id="UP001246690"/>
    </source>
</evidence>
<feature type="transmembrane region" description="Helical" evidence="8">
    <location>
        <begin position="153"/>
        <end position="171"/>
    </location>
</feature>
<dbReference type="RefSeq" id="WP_309874505.1">
    <property type="nucleotide sequence ID" value="NZ_CP133838.1"/>
</dbReference>
<feature type="transmembrane region" description="Helical" evidence="8">
    <location>
        <begin position="84"/>
        <end position="102"/>
    </location>
</feature>
<dbReference type="Pfam" id="PF07291">
    <property type="entry name" value="MauE"/>
    <property type="match status" value="1"/>
</dbReference>
<dbReference type="PANTHER" id="PTHR40106:SF1">
    <property type="entry name" value="INNER MEMBRANE PROTEIN RCLC"/>
    <property type="match status" value="1"/>
</dbReference>
<reference evidence="10 11" key="1">
    <citation type="submission" date="2023-09" db="EMBL/GenBank/DDBJ databases">
        <title>Buttiauxella selenatireducens sp. nov., isolated from the rhizosphere of Cardamine hupingshanesis.</title>
        <authorList>
            <person name="Zhang S."/>
            <person name="Xu Z."/>
            <person name="Wang H."/>
            <person name="Guo Y."/>
        </authorList>
    </citation>
    <scope>NUCLEOTIDE SEQUENCE [LARGE SCALE GENOMIC DNA]</scope>
    <source>
        <strain evidence="10 11">R73</strain>
    </source>
</reference>
<accession>A0ABY9S5Y4</accession>
<keyword evidence="6 8" id="KW-1133">Transmembrane helix</keyword>
<feature type="transmembrane region" description="Helical" evidence="8">
    <location>
        <begin position="122"/>
        <end position="141"/>
    </location>
</feature>
<keyword evidence="11" id="KW-1185">Reference proteome</keyword>
<dbReference type="EMBL" id="CP133838">
    <property type="protein sequence ID" value="WMY72536.1"/>
    <property type="molecule type" value="Genomic_DNA"/>
</dbReference>
<feature type="transmembrane region" description="Helical" evidence="8">
    <location>
        <begin position="12"/>
        <end position="30"/>
    </location>
</feature>
<evidence type="ECO:0000313" key="10">
    <source>
        <dbReference type="EMBL" id="WMY72536.1"/>
    </source>
</evidence>
<evidence type="ECO:0000256" key="7">
    <source>
        <dbReference type="ARBA" id="ARBA00023136"/>
    </source>
</evidence>
<dbReference type="InterPro" id="IPR009908">
    <property type="entry name" value="Methylamine_util_MauE"/>
</dbReference>
<evidence type="ECO:0000256" key="3">
    <source>
        <dbReference type="ARBA" id="ARBA00004856"/>
    </source>
</evidence>
<keyword evidence="5 8" id="KW-0812">Transmembrane</keyword>
<evidence type="ECO:0000256" key="4">
    <source>
        <dbReference type="ARBA" id="ARBA00019078"/>
    </source>
</evidence>
<sequence>MNERELPVAGQSVWRLISVLLGVVMMWFGAMRFWPFMTDTMAALLAQYDWLPAASMAHSVSIGVGALEVAIGLMLLVPHETVRRYAGLAAALFWFSALFLLIGKPMYQHTDVYNGFPVIGGGQTLLKHLGIAALGLGIFAFQRHARLYRTAVLGLWLGQLLVLLWIGGMKFTAVEATGVSHLMKTSPFFSWLYNFCTIQQASIVIGLTELGTAALMLFWPWRPNIARLGFLAAICTYLLTNTFLLSLPGWQSGYGFPFIGRTGQFLIKDELLLLGALVLFLTPFANIFRTNVKSVA</sequence>
<dbReference type="InterPro" id="IPR007339">
    <property type="entry name" value="RclC-like"/>
</dbReference>
<comment type="pathway">
    <text evidence="3">One-carbon metabolism; methylamine degradation.</text>
</comment>
<feature type="transmembrane region" description="Helical" evidence="8">
    <location>
        <begin position="50"/>
        <end position="77"/>
    </location>
</feature>
<evidence type="ECO:0000256" key="5">
    <source>
        <dbReference type="ARBA" id="ARBA00022692"/>
    </source>
</evidence>
<protein>
    <recommendedName>
        <fullName evidence="4">Methylamine utilization protein MauE</fullName>
    </recommendedName>
</protein>
<evidence type="ECO:0000259" key="9">
    <source>
        <dbReference type="Pfam" id="PF07291"/>
    </source>
</evidence>